<keyword evidence="4 5" id="KW-0472">Membrane</keyword>
<accession>A0A6J6HAU1</accession>
<evidence type="ECO:0000256" key="3">
    <source>
        <dbReference type="ARBA" id="ARBA00022989"/>
    </source>
</evidence>
<dbReference type="AlphaFoldDB" id="A0A6J6HAU1"/>
<evidence type="ECO:0000256" key="5">
    <source>
        <dbReference type="SAM" id="Phobius"/>
    </source>
</evidence>
<dbReference type="InterPro" id="IPR002033">
    <property type="entry name" value="TatC"/>
</dbReference>
<evidence type="ECO:0000313" key="6">
    <source>
        <dbReference type="EMBL" id="CAB4608425.1"/>
    </source>
</evidence>
<evidence type="ECO:0000256" key="4">
    <source>
        <dbReference type="ARBA" id="ARBA00023136"/>
    </source>
</evidence>
<feature type="transmembrane region" description="Helical" evidence="5">
    <location>
        <begin position="20"/>
        <end position="42"/>
    </location>
</feature>
<keyword evidence="3 5" id="KW-1133">Transmembrane helix</keyword>
<feature type="transmembrane region" description="Helical" evidence="5">
    <location>
        <begin position="81"/>
        <end position="102"/>
    </location>
</feature>
<dbReference type="Pfam" id="PF00902">
    <property type="entry name" value="TatC"/>
    <property type="match status" value="1"/>
</dbReference>
<dbReference type="EMBL" id="CAEZUU010000032">
    <property type="protein sequence ID" value="CAB4608425.1"/>
    <property type="molecule type" value="Genomic_DNA"/>
</dbReference>
<evidence type="ECO:0000256" key="1">
    <source>
        <dbReference type="ARBA" id="ARBA00004141"/>
    </source>
</evidence>
<feature type="transmembrane region" description="Helical" evidence="5">
    <location>
        <begin position="223"/>
        <end position="243"/>
    </location>
</feature>
<protein>
    <submittedName>
        <fullName evidence="6">Unannotated protein</fullName>
    </submittedName>
</protein>
<dbReference type="PANTHER" id="PTHR30371:SF0">
    <property type="entry name" value="SEC-INDEPENDENT PROTEIN TRANSLOCASE PROTEIN TATC, CHLOROPLASTIC-RELATED"/>
    <property type="match status" value="1"/>
</dbReference>
<sequence>MAKKRNPDGKMSLGGHLKELRNRLFVSAIFIFAGTVAGWFLFEPVFQILQKPVVDLANSRGINATLNIGTVAGAFDLQLQVSIFLGVLMASPIWLYNLWAFVTPGLKKRERKFTLGFVFSALPLFFVGCWLAWVSLPGFVSTLIGFTPAGTANVINANEYILFTIRILLVFGLAFVLPVVLVMLNFANLITARSILKSWRLAVFVIAVIAALATPTADPMSMFLVMIPLVALYFIAAAITYFNDKRRARRLAKEFASYESLGEPESAVEQND</sequence>
<dbReference type="NCBIfam" id="TIGR00945">
    <property type="entry name" value="tatC"/>
    <property type="match status" value="1"/>
</dbReference>
<feature type="transmembrane region" description="Helical" evidence="5">
    <location>
        <begin position="160"/>
        <end position="187"/>
    </location>
</feature>
<dbReference type="GO" id="GO:0043953">
    <property type="term" value="P:protein transport by the Tat complex"/>
    <property type="evidence" value="ECO:0007669"/>
    <property type="project" value="TreeGrafter"/>
</dbReference>
<proteinExistence type="inferred from homology"/>
<gene>
    <name evidence="6" type="ORF">UFOPK1857_00255</name>
</gene>
<name>A0A6J6HAU1_9ZZZZ</name>
<feature type="transmembrane region" description="Helical" evidence="5">
    <location>
        <begin position="199"/>
        <end position="217"/>
    </location>
</feature>
<comment type="subcellular location">
    <subcellularLocation>
        <location evidence="1">Membrane</location>
        <topology evidence="1">Multi-pass membrane protein</topology>
    </subcellularLocation>
</comment>
<keyword evidence="2 5" id="KW-0812">Transmembrane</keyword>
<evidence type="ECO:0000256" key="2">
    <source>
        <dbReference type="ARBA" id="ARBA00022692"/>
    </source>
</evidence>
<organism evidence="6">
    <name type="scientific">freshwater metagenome</name>
    <dbReference type="NCBI Taxonomy" id="449393"/>
    <lineage>
        <taxon>unclassified sequences</taxon>
        <taxon>metagenomes</taxon>
        <taxon>ecological metagenomes</taxon>
    </lineage>
</organism>
<dbReference type="PRINTS" id="PR01840">
    <property type="entry name" value="TATCFAMILY"/>
</dbReference>
<dbReference type="GO" id="GO:0033281">
    <property type="term" value="C:TAT protein transport complex"/>
    <property type="evidence" value="ECO:0007669"/>
    <property type="project" value="TreeGrafter"/>
</dbReference>
<dbReference type="PANTHER" id="PTHR30371">
    <property type="entry name" value="SEC-INDEPENDENT PROTEIN TRANSLOCASE PROTEIN TATC"/>
    <property type="match status" value="1"/>
</dbReference>
<dbReference type="GO" id="GO:0009977">
    <property type="term" value="F:proton motive force dependent protein transmembrane transporter activity"/>
    <property type="evidence" value="ECO:0007669"/>
    <property type="project" value="TreeGrafter"/>
</dbReference>
<dbReference type="GO" id="GO:0065002">
    <property type="term" value="P:intracellular protein transmembrane transport"/>
    <property type="evidence" value="ECO:0007669"/>
    <property type="project" value="TreeGrafter"/>
</dbReference>
<feature type="transmembrane region" description="Helical" evidence="5">
    <location>
        <begin position="114"/>
        <end position="140"/>
    </location>
</feature>
<reference evidence="6" key="1">
    <citation type="submission" date="2020-05" db="EMBL/GenBank/DDBJ databases">
        <authorList>
            <person name="Chiriac C."/>
            <person name="Salcher M."/>
            <person name="Ghai R."/>
            <person name="Kavagutti S V."/>
        </authorList>
    </citation>
    <scope>NUCLEOTIDE SEQUENCE</scope>
</reference>
<dbReference type="HAMAP" id="MF_00902">
    <property type="entry name" value="TatC"/>
    <property type="match status" value="1"/>
</dbReference>